<organism evidence="3">
    <name type="scientific">marine sediment metagenome</name>
    <dbReference type="NCBI Taxonomy" id="412755"/>
    <lineage>
        <taxon>unclassified sequences</taxon>
        <taxon>metagenomes</taxon>
        <taxon>ecological metagenomes</taxon>
    </lineage>
</organism>
<feature type="domain" description="Glycine cleavage system P-protein N-terminal" evidence="2">
    <location>
        <begin position="1"/>
        <end position="255"/>
    </location>
</feature>
<dbReference type="InterPro" id="IPR015421">
    <property type="entry name" value="PyrdxlP-dep_Trfase_major"/>
</dbReference>
<comment type="caution">
    <text evidence="3">The sequence shown here is derived from an EMBL/GenBank/DDBJ whole genome shotgun (WGS) entry which is preliminary data.</text>
</comment>
<feature type="non-terminal residue" evidence="3">
    <location>
        <position position="1"/>
    </location>
</feature>
<dbReference type="InterPro" id="IPR023010">
    <property type="entry name" value="GcvPA"/>
</dbReference>
<name>X0VV20_9ZZZZ</name>
<dbReference type="PANTHER" id="PTHR42806">
    <property type="entry name" value="GLYCINE CLEAVAGE SYSTEM P-PROTEIN"/>
    <property type="match status" value="1"/>
</dbReference>
<protein>
    <recommendedName>
        <fullName evidence="2">Glycine cleavage system P-protein N-terminal domain-containing protein</fullName>
    </recommendedName>
</protein>
<dbReference type="Gene3D" id="3.40.640.10">
    <property type="entry name" value="Type I PLP-dependent aspartate aminotransferase-like (Major domain)"/>
    <property type="match status" value="1"/>
</dbReference>
<dbReference type="GO" id="GO:0009116">
    <property type="term" value="P:nucleoside metabolic process"/>
    <property type="evidence" value="ECO:0007669"/>
    <property type="project" value="InterPro"/>
</dbReference>
<proteinExistence type="predicted"/>
<dbReference type="SUPFAM" id="SSF53383">
    <property type="entry name" value="PLP-dependent transferases"/>
    <property type="match status" value="1"/>
</dbReference>
<feature type="non-terminal residue" evidence="3">
    <location>
        <position position="263"/>
    </location>
</feature>
<reference evidence="3" key="1">
    <citation type="journal article" date="2014" name="Front. Microbiol.">
        <title>High frequency of phylogenetically diverse reductive dehalogenase-homologous genes in deep subseafloor sedimentary metagenomes.</title>
        <authorList>
            <person name="Kawai M."/>
            <person name="Futagami T."/>
            <person name="Toyoda A."/>
            <person name="Takaki Y."/>
            <person name="Nishi S."/>
            <person name="Hori S."/>
            <person name="Arai W."/>
            <person name="Tsubouchi T."/>
            <person name="Morono Y."/>
            <person name="Uchiyama I."/>
            <person name="Ito T."/>
            <person name="Fujiyama A."/>
            <person name="Inagaki F."/>
            <person name="Takami H."/>
        </authorList>
    </citation>
    <scope>NUCLEOTIDE SEQUENCE</scope>
    <source>
        <strain evidence="3">Expedition CK06-06</strain>
    </source>
</reference>
<dbReference type="InterPro" id="IPR049315">
    <property type="entry name" value="GDC-P_N"/>
</dbReference>
<dbReference type="Pfam" id="PF02347">
    <property type="entry name" value="GDC-P"/>
    <property type="match status" value="1"/>
</dbReference>
<evidence type="ECO:0000256" key="1">
    <source>
        <dbReference type="ARBA" id="ARBA00023002"/>
    </source>
</evidence>
<evidence type="ECO:0000259" key="2">
    <source>
        <dbReference type="Pfam" id="PF02347"/>
    </source>
</evidence>
<evidence type="ECO:0000313" key="3">
    <source>
        <dbReference type="EMBL" id="GAG22259.1"/>
    </source>
</evidence>
<dbReference type="AlphaFoldDB" id="X0VV20"/>
<keyword evidence="1" id="KW-0560">Oxidoreductase</keyword>
<accession>X0VV20</accession>
<dbReference type="EMBL" id="BARS01030476">
    <property type="protein sequence ID" value="GAG22259.1"/>
    <property type="molecule type" value="Genomic_DNA"/>
</dbReference>
<dbReference type="InterPro" id="IPR015424">
    <property type="entry name" value="PyrdxlP-dep_Trfase"/>
</dbReference>
<dbReference type="GO" id="GO:0004375">
    <property type="term" value="F:glycine dehydrogenase (decarboxylating) activity"/>
    <property type="evidence" value="ECO:0007669"/>
    <property type="project" value="InterPro"/>
</dbReference>
<sequence>ANSSMYDGATALAEAVFMAERIAKTDKVAVCRSLYPHYRQVLDTYCEASGIEVVEVPYDHVGRYNADSLPTKISALVVQSPNTFGIIEEMNGLKERLGAALLIVAVNPISLGLISPPGKAGADIVVGEGQPLGLSPSFGGPFLGLFACRKQYLRSMPGRIIGRTVDAQGEIAYTMTSQTREQHIRRGRATSNICTNSTLCALAAAVYLAGLGGHGLQELALLNLEKAHYLAERIGSLPGYSLAFSGPFFNEFVISVPGDPQSV</sequence>
<dbReference type="PANTHER" id="PTHR42806:SF1">
    <property type="entry name" value="GLYCINE DEHYDROGENASE (DECARBOXYLATING)"/>
    <property type="match status" value="1"/>
</dbReference>
<gene>
    <name evidence="3" type="ORF">S01H1_47534</name>
</gene>